<organism evidence="1">
    <name type="scientific">marine sediment metagenome</name>
    <dbReference type="NCBI Taxonomy" id="412755"/>
    <lineage>
        <taxon>unclassified sequences</taxon>
        <taxon>metagenomes</taxon>
        <taxon>ecological metagenomes</taxon>
    </lineage>
</organism>
<comment type="caution">
    <text evidence="1">The sequence shown here is derived from an EMBL/GenBank/DDBJ whole genome shotgun (WGS) entry which is preliminary data.</text>
</comment>
<name>A0A0F9J2D9_9ZZZZ</name>
<dbReference type="EMBL" id="LAZR01011027">
    <property type="protein sequence ID" value="KKM63814.1"/>
    <property type="molecule type" value="Genomic_DNA"/>
</dbReference>
<gene>
    <name evidence="1" type="ORF">LCGC14_1507710</name>
</gene>
<protein>
    <submittedName>
        <fullName evidence="1">Uncharacterized protein</fullName>
    </submittedName>
</protein>
<sequence>MILEGVVRGIKEKIGLGENQPTLGDYGEALLSQLLPPYAKLVSKIFIIETFATAGVAPTASSQTTGPKWILYNANPENGASLILLSASVALEDQTSALGIGLIVCTALGPQDVVSSDFSGTIKTCADGSPRKPLVFLDDTPTLRGGTPAWLPIAGSFNTTNASTVWSAIRGNVDGLLIAPPKGGFGLDVAGPTTNTVLYAPSFVIAEVKL</sequence>
<accession>A0A0F9J2D9</accession>
<proteinExistence type="predicted"/>
<reference evidence="1" key="1">
    <citation type="journal article" date="2015" name="Nature">
        <title>Complex archaea that bridge the gap between prokaryotes and eukaryotes.</title>
        <authorList>
            <person name="Spang A."/>
            <person name="Saw J.H."/>
            <person name="Jorgensen S.L."/>
            <person name="Zaremba-Niedzwiedzka K."/>
            <person name="Martijn J."/>
            <person name="Lind A.E."/>
            <person name="van Eijk R."/>
            <person name="Schleper C."/>
            <person name="Guy L."/>
            <person name="Ettema T.J."/>
        </authorList>
    </citation>
    <scope>NUCLEOTIDE SEQUENCE</scope>
</reference>
<evidence type="ECO:0000313" key="1">
    <source>
        <dbReference type="EMBL" id="KKM63814.1"/>
    </source>
</evidence>
<dbReference type="AlphaFoldDB" id="A0A0F9J2D9"/>